<reference evidence="4" key="1">
    <citation type="journal article" date="2014" name="Int. J. Syst. Evol. Microbiol.">
        <title>Complete genome sequence of Corynebacterium casei LMG S-19264T (=DSM 44701T), isolated from a smear-ripened cheese.</title>
        <authorList>
            <consortium name="US DOE Joint Genome Institute (JGI-PGF)"/>
            <person name="Walter F."/>
            <person name="Albersmeier A."/>
            <person name="Kalinowski J."/>
            <person name="Ruckert C."/>
        </authorList>
    </citation>
    <scope>NUCLEOTIDE SEQUENCE</scope>
    <source>
        <strain evidence="4">KCTC 22164</strain>
    </source>
</reference>
<feature type="domain" description="Acyltransferase 3" evidence="2">
    <location>
        <begin position="6"/>
        <end position="316"/>
    </location>
</feature>
<feature type="transmembrane region" description="Helical" evidence="1">
    <location>
        <begin position="141"/>
        <end position="158"/>
    </location>
</feature>
<evidence type="ECO:0000256" key="1">
    <source>
        <dbReference type="SAM" id="Phobius"/>
    </source>
</evidence>
<dbReference type="GO" id="GO:0016747">
    <property type="term" value="F:acyltransferase activity, transferring groups other than amino-acyl groups"/>
    <property type="evidence" value="ECO:0007669"/>
    <property type="project" value="InterPro"/>
</dbReference>
<dbReference type="PANTHER" id="PTHR23028:SF53">
    <property type="entry name" value="ACYL_TRANSF_3 DOMAIN-CONTAINING PROTEIN"/>
    <property type="match status" value="1"/>
</dbReference>
<feature type="transmembrane region" description="Helical" evidence="1">
    <location>
        <begin position="221"/>
        <end position="237"/>
    </location>
</feature>
<feature type="transmembrane region" description="Helical" evidence="1">
    <location>
        <begin position="165"/>
        <end position="182"/>
    </location>
</feature>
<dbReference type="Proteomes" id="UP000631300">
    <property type="component" value="Unassembled WGS sequence"/>
</dbReference>
<feature type="transmembrane region" description="Helical" evidence="1">
    <location>
        <begin position="188"/>
        <end position="209"/>
    </location>
</feature>
<feature type="transmembrane region" description="Helical" evidence="1">
    <location>
        <begin position="344"/>
        <end position="360"/>
    </location>
</feature>
<feature type="transmembrane region" description="Helical" evidence="1">
    <location>
        <begin position="7"/>
        <end position="24"/>
    </location>
</feature>
<dbReference type="RefSeq" id="WP_189404368.1">
    <property type="nucleotide sequence ID" value="NZ_BMXP01000002.1"/>
</dbReference>
<keyword evidence="1" id="KW-0472">Membrane</keyword>
<accession>A0A918JKP2</accession>
<feature type="transmembrane region" description="Helical" evidence="1">
    <location>
        <begin position="303"/>
        <end position="323"/>
    </location>
</feature>
<keyword evidence="4" id="KW-0808">Transferase</keyword>
<dbReference type="Pfam" id="PF19040">
    <property type="entry name" value="SGNH"/>
    <property type="match status" value="1"/>
</dbReference>
<keyword evidence="1" id="KW-0812">Transmembrane</keyword>
<evidence type="ECO:0000313" key="5">
    <source>
        <dbReference type="Proteomes" id="UP000631300"/>
    </source>
</evidence>
<comment type="caution">
    <text evidence="4">The sequence shown here is derived from an EMBL/GenBank/DDBJ whole genome shotgun (WGS) entry which is preliminary data.</text>
</comment>
<keyword evidence="4" id="KW-0012">Acyltransferase</keyword>
<evidence type="ECO:0000259" key="2">
    <source>
        <dbReference type="Pfam" id="PF01757"/>
    </source>
</evidence>
<dbReference type="InterPro" id="IPR050879">
    <property type="entry name" value="Acyltransferase_3"/>
</dbReference>
<reference evidence="4" key="2">
    <citation type="submission" date="2020-09" db="EMBL/GenBank/DDBJ databases">
        <authorList>
            <person name="Sun Q."/>
            <person name="Kim S."/>
        </authorList>
    </citation>
    <scope>NUCLEOTIDE SEQUENCE</scope>
    <source>
        <strain evidence="4">KCTC 22164</strain>
    </source>
</reference>
<protein>
    <submittedName>
        <fullName evidence="4">Acyltransferase</fullName>
    </submittedName>
</protein>
<keyword evidence="5" id="KW-1185">Reference proteome</keyword>
<dbReference type="PANTHER" id="PTHR23028">
    <property type="entry name" value="ACETYLTRANSFERASE"/>
    <property type="match status" value="1"/>
</dbReference>
<dbReference type="Pfam" id="PF01757">
    <property type="entry name" value="Acyl_transf_3"/>
    <property type="match status" value="1"/>
</dbReference>
<proteinExistence type="predicted"/>
<dbReference type="AlphaFoldDB" id="A0A918JKP2"/>
<dbReference type="InterPro" id="IPR002656">
    <property type="entry name" value="Acyl_transf_3_dom"/>
</dbReference>
<feature type="transmembrane region" description="Helical" evidence="1">
    <location>
        <begin position="30"/>
        <end position="51"/>
    </location>
</feature>
<dbReference type="GO" id="GO:0009103">
    <property type="term" value="P:lipopolysaccharide biosynthetic process"/>
    <property type="evidence" value="ECO:0007669"/>
    <property type="project" value="TreeGrafter"/>
</dbReference>
<gene>
    <name evidence="4" type="ORF">GCM10007391_12020</name>
</gene>
<feature type="transmembrane region" description="Helical" evidence="1">
    <location>
        <begin position="72"/>
        <end position="91"/>
    </location>
</feature>
<dbReference type="InterPro" id="IPR043968">
    <property type="entry name" value="SGNH"/>
</dbReference>
<dbReference type="EMBL" id="BMXP01000002">
    <property type="protein sequence ID" value="GGW80667.1"/>
    <property type="molecule type" value="Genomic_DNA"/>
</dbReference>
<organism evidence="4 5">
    <name type="scientific">Alteromonas halophila</name>
    <dbReference type="NCBI Taxonomy" id="516698"/>
    <lineage>
        <taxon>Bacteria</taxon>
        <taxon>Pseudomonadati</taxon>
        <taxon>Pseudomonadota</taxon>
        <taxon>Gammaproteobacteria</taxon>
        <taxon>Alteromonadales</taxon>
        <taxon>Alteromonadaceae</taxon>
        <taxon>Alteromonas/Salinimonas group</taxon>
        <taxon>Alteromonas</taxon>
    </lineage>
</organism>
<feature type="domain" description="SGNH" evidence="3">
    <location>
        <begin position="418"/>
        <end position="619"/>
    </location>
</feature>
<keyword evidence="1" id="KW-1133">Transmembrane helix</keyword>
<evidence type="ECO:0000313" key="4">
    <source>
        <dbReference type="EMBL" id="GGW80667.1"/>
    </source>
</evidence>
<dbReference type="GO" id="GO:0016020">
    <property type="term" value="C:membrane"/>
    <property type="evidence" value="ECO:0007669"/>
    <property type="project" value="TreeGrafter"/>
</dbReference>
<sequence length="627" mass="70965">MEFRSDINALRAISVIAVIIFHFYPALLPGGFAGVDIFFVISGFLMTKIIASSLATNSFSFSSFYLSRIKRILPALSVLCLSMLAIGWFQLGPDALTTLAKHAVGAVTFVSNVMFWHESGYFDQASSEKWLLHTWSLSVEWQFYLLFPVFLALVCKFVSLNKLKYVLLFFAAASFWLSLKLGQQSPELNFYLLPSRLWEFMLGGCVWLYTRERNPAAGSKWLQWTGILLMLGAFMLPGTSIHWPGIVTLLPVSGALLFILANHSENILMEQPLLQKVGRWSYSIYLWHWPVAIWFDSASTGSYSGIIGILLSVFLGCISYQLFEKRRKKKKDAVVAKDFITSKSLQFPVIMALLGSIIYVNQGFPSRFKLAEDLKVLVKNRQDAEQIYRQSWKENQNNRAISLCVLDNKKKSLEDVLDCLAQGFEHEGFLIIGDSHGRDFLNALNIAYPETKFSMLYQSSCAPAAYNLGASSTRDCFNMLDDINRLFIQNNEKIKGIIFASAFLDETGLDAFIRDLEEEVYADVPIYVSTIGPMLNVPVVELVTQVGSLQTTYTLGSSNDKVMSKNEKLHQLSDKVKVFDKHAVFCEKDECELLRNKYPYFWDTSHLSQRGIEKLAESLKQQVFLAS</sequence>
<evidence type="ECO:0000259" key="3">
    <source>
        <dbReference type="Pfam" id="PF19040"/>
    </source>
</evidence>
<name>A0A918JKP2_9ALTE</name>